<dbReference type="EMBL" id="JAGDFM010000348">
    <property type="protein sequence ID" value="KAG7379453.1"/>
    <property type="molecule type" value="Genomic_DNA"/>
</dbReference>
<feature type="repeat" description="ANK" evidence="1">
    <location>
        <begin position="159"/>
        <end position="191"/>
    </location>
</feature>
<dbReference type="PROSITE" id="PS50297">
    <property type="entry name" value="ANK_REP_REGION"/>
    <property type="match status" value="3"/>
</dbReference>
<dbReference type="Pfam" id="PF12796">
    <property type="entry name" value="Ank_2"/>
    <property type="match status" value="1"/>
</dbReference>
<dbReference type="OrthoDB" id="120346at2759"/>
<keyword evidence="4" id="KW-1185">Reference proteome</keyword>
<evidence type="ECO:0000313" key="3">
    <source>
        <dbReference type="EMBL" id="KAG7379453.1"/>
    </source>
</evidence>
<protein>
    <recommendedName>
        <fullName evidence="5">Ankyrin repeat protein</fullName>
    </recommendedName>
</protein>
<feature type="repeat" description="ANK" evidence="1">
    <location>
        <begin position="294"/>
        <end position="326"/>
    </location>
</feature>
<evidence type="ECO:0000256" key="2">
    <source>
        <dbReference type="SAM" id="SignalP"/>
    </source>
</evidence>
<dbReference type="Pfam" id="PF00023">
    <property type="entry name" value="Ank"/>
    <property type="match status" value="1"/>
</dbReference>
<comment type="caution">
    <text evidence="3">The sequence shown here is derived from an EMBL/GenBank/DDBJ whole genome shotgun (WGS) entry which is preliminary data.</text>
</comment>
<name>A0A8T1VH39_9STRA</name>
<evidence type="ECO:0008006" key="5">
    <source>
        <dbReference type="Google" id="ProtNLM"/>
    </source>
</evidence>
<keyword evidence="2" id="KW-0732">Signal</keyword>
<proteinExistence type="predicted"/>
<accession>A0A8T1VH39</accession>
<reference evidence="3" key="1">
    <citation type="submission" date="2021-02" db="EMBL/GenBank/DDBJ databases">
        <authorList>
            <person name="Palmer J.M."/>
        </authorList>
    </citation>
    <scope>NUCLEOTIDE SEQUENCE</scope>
    <source>
        <strain evidence="3">SCRP734</strain>
    </source>
</reference>
<dbReference type="Proteomes" id="UP000694044">
    <property type="component" value="Unassembled WGS sequence"/>
</dbReference>
<feature type="signal peptide" evidence="2">
    <location>
        <begin position="1"/>
        <end position="22"/>
    </location>
</feature>
<feature type="chain" id="PRO_5035819156" description="Ankyrin repeat protein" evidence="2">
    <location>
        <begin position="23"/>
        <end position="676"/>
    </location>
</feature>
<keyword evidence="1" id="KW-0040">ANK repeat</keyword>
<feature type="repeat" description="ANK" evidence="1">
    <location>
        <begin position="327"/>
        <end position="359"/>
    </location>
</feature>
<dbReference type="PANTHER" id="PTHR24198:SF165">
    <property type="entry name" value="ANKYRIN REPEAT-CONTAINING PROTEIN-RELATED"/>
    <property type="match status" value="1"/>
</dbReference>
<organism evidence="3 4">
    <name type="scientific">Phytophthora pseudosyringae</name>
    <dbReference type="NCBI Taxonomy" id="221518"/>
    <lineage>
        <taxon>Eukaryota</taxon>
        <taxon>Sar</taxon>
        <taxon>Stramenopiles</taxon>
        <taxon>Oomycota</taxon>
        <taxon>Peronosporomycetes</taxon>
        <taxon>Peronosporales</taxon>
        <taxon>Peronosporaceae</taxon>
        <taxon>Phytophthora</taxon>
    </lineage>
</organism>
<dbReference type="SMART" id="SM00248">
    <property type="entry name" value="ANK"/>
    <property type="match status" value="9"/>
</dbReference>
<gene>
    <name evidence="3" type="ORF">PHYPSEUDO_008558</name>
</gene>
<sequence length="676" mass="74542">MFVALRLLRLGFSFSIHQVVRGSDSHFSKARHSLTSFLVHSAAIALSTRPMAQLRRPERNTLSRAAQVERAWLEAARNGDVDQMKVLRKQHPTWLNLNRVRKSSIHSLAHLLRGLDLPFAVRQKVDDGVPQDTPGDSDRSRVSRTPGFCSWDGFHLSTIGASALHTATWHGNDRIVAYLLEEGQHPDTQDGTGMTAVMLTLMHHNLQATRCILHDREAIQRNLVTDVRSATRRLRPLILCASCNAIVTNELCHLLNVVPHLQCRKEDDERLHRTLRRIQLFLRHNGDVDTPCHHGKTALHHATTDETYEVARLLISNGATIDVQDEEGKSPLYHCIHSTSLLVADLLLQHGANIHLPGNDGVTPLQLVIRTHDVGMLHVVLNHHQLVPTDKGEPFAGHVLMVAVDTGALPVVKFLLDEEYVSVDYQNGTGETAMHRALLQHRDAVTELLRAVDDRASAAVLRTRFDESCLHYAARYSNPAELQRLLGFCRQQGESVGEEGLAALLNSVNAAGSTALFLAATSQSDSLGDRTAKTRLMLEAGAKLLGSSPFLETTSGGGSSTAIMVLSTEAQVCLRSWLSECAESRFDDVTKFCMEYLAIIYSLHHPRLQVNHEVLGVMLSTGQAVDTACLLLLLPFDRRASMALLELVGAFGRQQGHALVLALYEELAAAWTGLVA</sequence>
<dbReference type="PROSITE" id="PS50088">
    <property type="entry name" value="ANK_REPEAT"/>
    <property type="match status" value="3"/>
</dbReference>
<dbReference type="AlphaFoldDB" id="A0A8T1VH39"/>
<evidence type="ECO:0000313" key="4">
    <source>
        <dbReference type="Proteomes" id="UP000694044"/>
    </source>
</evidence>
<dbReference type="PANTHER" id="PTHR24198">
    <property type="entry name" value="ANKYRIN REPEAT AND PROTEIN KINASE DOMAIN-CONTAINING PROTEIN"/>
    <property type="match status" value="1"/>
</dbReference>
<dbReference type="InterPro" id="IPR002110">
    <property type="entry name" value="Ankyrin_rpt"/>
</dbReference>
<evidence type="ECO:0000256" key="1">
    <source>
        <dbReference type="PROSITE-ProRule" id="PRU00023"/>
    </source>
</evidence>